<dbReference type="AlphaFoldDB" id="A0A3B1AG94"/>
<keyword evidence="4" id="KW-0822">Tryptophan biosynthesis</keyword>
<dbReference type="GO" id="GO:0000162">
    <property type="term" value="P:L-tryptophan biosynthetic process"/>
    <property type="evidence" value="ECO:0007669"/>
    <property type="project" value="UniProtKB-UniPathway"/>
</dbReference>
<organism evidence="8">
    <name type="scientific">hydrothermal vent metagenome</name>
    <dbReference type="NCBI Taxonomy" id="652676"/>
    <lineage>
        <taxon>unclassified sequences</taxon>
        <taxon>metagenomes</taxon>
        <taxon>ecological metagenomes</taxon>
    </lineage>
</organism>
<dbReference type="InterPro" id="IPR044643">
    <property type="entry name" value="TrpF_fam"/>
</dbReference>
<keyword evidence="5" id="KW-0057">Aromatic amino acid biosynthesis</keyword>
<reference evidence="8" key="1">
    <citation type="submission" date="2018-06" db="EMBL/GenBank/DDBJ databases">
        <authorList>
            <person name="Zhirakovskaya E."/>
        </authorList>
    </citation>
    <scope>NUCLEOTIDE SEQUENCE</scope>
</reference>
<dbReference type="EMBL" id="UOFW01000026">
    <property type="protein sequence ID" value="VAX02802.1"/>
    <property type="molecule type" value="Genomic_DNA"/>
</dbReference>
<comment type="pathway">
    <text evidence="1">Amino-acid biosynthesis; L-tryptophan biosynthesis; L-tryptophan from chorismate: step 3/5.</text>
</comment>
<evidence type="ECO:0000256" key="6">
    <source>
        <dbReference type="ARBA" id="ARBA00023235"/>
    </source>
</evidence>
<feature type="domain" description="N-(5'phosphoribosyl) anthranilate isomerase (PRAI)" evidence="7">
    <location>
        <begin position="5"/>
        <end position="209"/>
    </location>
</feature>
<dbReference type="Gene3D" id="3.20.20.70">
    <property type="entry name" value="Aldolase class I"/>
    <property type="match status" value="1"/>
</dbReference>
<dbReference type="Pfam" id="PF00697">
    <property type="entry name" value="PRAI"/>
    <property type="match status" value="1"/>
</dbReference>
<dbReference type="CDD" id="cd00405">
    <property type="entry name" value="PRAI"/>
    <property type="match status" value="1"/>
</dbReference>
<sequence>MSLRAKICGLTTPEAVKAAVRAGASYIGFVFYEKSPRNISPKRAAELAAKIPASVTICGVFVNPSDEQLKATLDHISLNLIQLHGQESPQRCQEIKNRFKRPVMKAIAVTTAEDIAVAKAYENTADILLFDAKPAADQKEALPGGNGLRFDWHLMKGQQWNMPWMLSGGLDADNLEAAAAISGAAIFDVSSGVENHPGAKSIPKINAFMTIITKDNI</sequence>
<dbReference type="SUPFAM" id="SSF51366">
    <property type="entry name" value="Ribulose-phoshate binding barrel"/>
    <property type="match status" value="1"/>
</dbReference>
<evidence type="ECO:0000256" key="5">
    <source>
        <dbReference type="ARBA" id="ARBA00023141"/>
    </source>
</evidence>
<name>A0A3B1AG94_9ZZZZ</name>
<evidence type="ECO:0000256" key="1">
    <source>
        <dbReference type="ARBA" id="ARBA00004664"/>
    </source>
</evidence>
<keyword evidence="3" id="KW-0028">Amino-acid biosynthesis</keyword>
<dbReference type="InterPro" id="IPR001240">
    <property type="entry name" value="PRAI_dom"/>
</dbReference>
<dbReference type="NCBIfam" id="NF002295">
    <property type="entry name" value="PRK01222.1-1"/>
    <property type="match status" value="1"/>
</dbReference>
<gene>
    <name evidence="8" type="ORF">MNBD_ALPHA03-1330</name>
</gene>
<proteinExistence type="inferred from homology"/>
<dbReference type="EC" id="5.3.1.24" evidence="2"/>
<dbReference type="GO" id="GO:0004640">
    <property type="term" value="F:phosphoribosylanthranilate isomerase activity"/>
    <property type="evidence" value="ECO:0007669"/>
    <property type="project" value="UniProtKB-EC"/>
</dbReference>
<evidence type="ECO:0000313" key="8">
    <source>
        <dbReference type="EMBL" id="VAX02802.1"/>
    </source>
</evidence>
<protein>
    <recommendedName>
        <fullName evidence="2">phosphoribosylanthranilate isomerase</fullName>
        <ecNumber evidence="2">5.3.1.24</ecNumber>
    </recommendedName>
</protein>
<evidence type="ECO:0000259" key="7">
    <source>
        <dbReference type="Pfam" id="PF00697"/>
    </source>
</evidence>
<evidence type="ECO:0000256" key="2">
    <source>
        <dbReference type="ARBA" id="ARBA00012572"/>
    </source>
</evidence>
<dbReference type="InterPro" id="IPR013785">
    <property type="entry name" value="Aldolase_TIM"/>
</dbReference>
<dbReference type="PANTHER" id="PTHR42894:SF1">
    <property type="entry name" value="N-(5'-PHOSPHORIBOSYL)ANTHRANILATE ISOMERASE"/>
    <property type="match status" value="1"/>
</dbReference>
<accession>A0A3B1AG94</accession>
<keyword evidence="6 8" id="KW-0413">Isomerase</keyword>
<evidence type="ECO:0000256" key="4">
    <source>
        <dbReference type="ARBA" id="ARBA00022822"/>
    </source>
</evidence>
<dbReference type="InterPro" id="IPR011060">
    <property type="entry name" value="RibuloseP-bd_barrel"/>
</dbReference>
<evidence type="ECO:0000256" key="3">
    <source>
        <dbReference type="ARBA" id="ARBA00022605"/>
    </source>
</evidence>
<dbReference type="HAMAP" id="MF_00135">
    <property type="entry name" value="PRAI"/>
    <property type="match status" value="1"/>
</dbReference>
<dbReference type="PANTHER" id="PTHR42894">
    <property type="entry name" value="N-(5'-PHOSPHORIBOSYL)ANTHRANILATE ISOMERASE"/>
    <property type="match status" value="1"/>
</dbReference>
<dbReference type="UniPathway" id="UPA00035">
    <property type="reaction ID" value="UER00042"/>
</dbReference>